<dbReference type="Pfam" id="PF00134">
    <property type="entry name" value="Cyclin_N"/>
    <property type="match status" value="1"/>
</dbReference>
<feature type="region of interest" description="Disordered" evidence="2">
    <location>
        <begin position="293"/>
        <end position="330"/>
    </location>
</feature>
<accession>A0A9P6JUG5</accession>
<dbReference type="InterPro" id="IPR013763">
    <property type="entry name" value="Cyclin-like_dom"/>
</dbReference>
<comment type="caution">
    <text evidence="4">The sequence shown here is derived from an EMBL/GenBank/DDBJ whole genome shotgun (WGS) entry which is preliminary data.</text>
</comment>
<dbReference type="InterPro" id="IPR036915">
    <property type="entry name" value="Cyclin-like_sf"/>
</dbReference>
<dbReference type="AlphaFoldDB" id="A0A9P6JUG5"/>
<dbReference type="GO" id="GO:0016538">
    <property type="term" value="F:cyclin-dependent protein serine/threonine kinase regulator activity"/>
    <property type="evidence" value="ECO:0007669"/>
    <property type="project" value="InterPro"/>
</dbReference>
<proteinExistence type="inferred from homology"/>
<evidence type="ECO:0000256" key="1">
    <source>
        <dbReference type="RuleBase" id="RU000383"/>
    </source>
</evidence>
<organism evidence="4 5">
    <name type="scientific">Crepidotus variabilis</name>
    <dbReference type="NCBI Taxonomy" id="179855"/>
    <lineage>
        <taxon>Eukaryota</taxon>
        <taxon>Fungi</taxon>
        <taxon>Dikarya</taxon>
        <taxon>Basidiomycota</taxon>
        <taxon>Agaricomycotina</taxon>
        <taxon>Agaricomycetes</taxon>
        <taxon>Agaricomycetidae</taxon>
        <taxon>Agaricales</taxon>
        <taxon>Agaricineae</taxon>
        <taxon>Crepidotaceae</taxon>
        <taxon>Crepidotus</taxon>
    </lineage>
</organism>
<dbReference type="InterPro" id="IPR043198">
    <property type="entry name" value="Cyclin/Ssn8"/>
</dbReference>
<dbReference type="EMBL" id="MU157830">
    <property type="protein sequence ID" value="KAF9532953.1"/>
    <property type="molecule type" value="Genomic_DNA"/>
</dbReference>
<gene>
    <name evidence="4" type="ORF">CPB83DRAFT_846660</name>
</gene>
<feature type="domain" description="Cyclin-like" evidence="3">
    <location>
        <begin position="147"/>
        <end position="260"/>
    </location>
</feature>
<evidence type="ECO:0000256" key="2">
    <source>
        <dbReference type="SAM" id="MobiDB-lite"/>
    </source>
</evidence>
<dbReference type="CDD" id="cd20546">
    <property type="entry name" value="CYCLIN_SpCG1C_ScCTK2-like_rpt2"/>
    <property type="match status" value="1"/>
</dbReference>
<name>A0A9P6JUG5_9AGAR</name>
<dbReference type="OrthoDB" id="25002at2759"/>
<feature type="domain" description="Cyclin-like" evidence="3">
    <location>
        <begin position="34"/>
        <end position="134"/>
    </location>
</feature>
<evidence type="ECO:0000313" key="4">
    <source>
        <dbReference type="EMBL" id="KAF9532953.1"/>
    </source>
</evidence>
<keyword evidence="5" id="KW-1185">Reference proteome</keyword>
<dbReference type="InterPro" id="IPR006671">
    <property type="entry name" value="Cyclin_N"/>
</dbReference>
<dbReference type="SUPFAM" id="SSF47954">
    <property type="entry name" value="Cyclin-like"/>
    <property type="match status" value="2"/>
</dbReference>
<sequence length="330" mass="37232">MAQSQWLFTLDALYSTPSLVSLEQELHDRAAAIELLFRLGASLALPTSAMCTAATWFHRFYMRYSMEDFDPRHVSASCIFLATKTEECGRKLRDVARVAYAKSHHIDVRDLPADSYDVDCWQSSILITEETLLEALCFEFVVESPHVEMLNMFESLQPGIELQEYAWSVTHDAYRTPLCLLYPSRIIAIACYVLAQRVYDGPNSPSLDARIAACSPSKSLPTPPSHKPPSPDASRAAVDYYNLQESETEQVAEALAILLEFYSSQNAPHLQFTTWVTPPARPIQRRPIFISRDSLPQIEKHQPRSQDILNRTPNYPDGRHTPASVPSEGK</sequence>
<comment type="similarity">
    <text evidence="1">Belongs to the cyclin family.</text>
</comment>
<protein>
    <submittedName>
        <fullName evidence="4">Cyclin-like protein</fullName>
    </submittedName>
</protein>
<dbReference type="GO" id="GO:0006357">
    <property type="term" value="P:regulation of transcription by RNA polymerase II"/>
    <property type="evidence" value="ECO:0007669"/>
    <property type="project" value="InterPro"/>
</dbReference>
<reference evidence="4" key="1">
    <citation type="submission" date="2020-11" db="EMBL/GenBank/DDBJ databases">
        <authorList>
            <consortium name="DOE Joint Genome Institute"/>
            <person name="Ahrendt S."/>
            <person name="Riley R."/>
            <person name="Andreopoulos W."/>
            <person name="Labutti K."/>
            <person name="Pangilinan J."/>
            <person name="Ruiz-Duenas F.J."/>
            <person name="Barrasa J.M."/>
            <person name="Sanchez-Garcia M."/>
            <person name="Camarero S."/>
            <person name="Miyauchi S."/>
            <person name="Serrano A."/>
            <person name="Linde D."/>
            <person name="Babiker R."/>
            <person name="Drula E."/>
            <person name="Ayuso-Fernandez I."/>
            <person name="Pacheco R."/>
            <person name="Padilla G."/>
            <person name="Ferreira P."/>
            <person name="Barriuso J."/>
            <person name="Kellner H."/>
            <person name="Castanera R."/>
            <person name="Alfaro M."/>
            <person name="Ramirez L."/>
            <person name="Pisabarro A.G."/>
            <person name="Kuo A."/>
            <person name="Tritt A."/>
            <person name="Lipzen A."/>
            <person name="He G."/>
            <person name="Yan M."/>
            <person name="Ng V."/>
            <person name="Cullen D."/>
            <person name="Martin F."/>
            <person name="Rosso M.-N."/>
            <person name="Henrissat B."/>
            <person name="Hibbett D."/>
            <person name="Martinez A.T."/>
            <person name="Grigoriev I.V."/>
        </authorList>
    </citation>
    <scope>NUCLEOTIDE SEQUENCE</scope>
    <source>
        <strain evidence="4">CBS 506.95</strain>
    </source>
</reference>
<dbReference type="PANTHER" id="PTHR10026">
    <property type="entry name" value="CYCLIN"/>
    <property type="match status" value="1"/>
</dbReference>
<dbReference type="Proteomes" id="UP000807306">
    <property type="component" value="Unassembled WGS sequence"/>
</dbReference>
<dbReference type="SMART" id="SM00385">
    <property type="entry name" value="CYCLIN"/>
    <property type="match status" value="2"/>
</dbReference>
<dbReference type="Gene3D" id="1.10.472.10">
    <property type="entry name" value="Cyclin-like"/>
    <property type="match status" value="2"/>
</dbReference>
<keyword evidence="1" id="KW-0195">Cyclin</keyword>
<evidence type="ECO:0000259" key="3">
    <source>
        <dbReference type="SMART" id="SM00385"/>
    </source>
</evidence>
<evidence type="ECO:0000313" key="5">
    <source>
        <dbReference type="Proteomes" id="UP000807306"/>
    </source>
</evidence>